<comment type="caution">
    <text evidence="1">The sequence shown here is derived from an EMBL/GenBank/DDBJ whole genome shotgun (WGS) entry which is preliminary data.</text>
</comment>
<sequence>MEETVSLHALKALVEKKTKKKILIKVIWNDQEKMTLFITPNMNIHSFIFDKNDGYIFYDQEGNPLTRDIPLVIPEKNLEDGKVLLSESLLLNHQPLSHEDRLFLKNDAL</sequence>
<dbReference type="EMBL" id="BAAADM010000055">
    <property type="protein sequence ID" value="GAA0447428.1"/>
    <property type="molecule type" value="Genomic_DNA"/>
</dbReference>
<dbReference type="Proteomes" id="UP001501459">
    <property type="component" value="Unassembled WGS sequence"/>
</dbReference>
<evidence type="ECO:0000313" key="2">
    <source>
        <dbReference type="Proteomes" id="UP001501459"/>
    </source>
</evidence>
<gene>
    <name evidence="1" type="ORF">GCM10008983_26830</name>
</gene>
<accession>A0ABN0ZH11</accession>
<keyword evidence="2" id="KW-1185">Reference proteome</keyword>
<reference evidence="1 2" key="1">
    <citation type="journal article" date="2019" name="Int. J. Syst. Evol. Microbiol.">
        <title>The Global Catalogue of Microorganisms (GCM) 10K type strain sequencing project: providing services to taxonomists for standard genome sequencing and annotation.</title>
        <authorList>
            <consortium name="The Broad Institute Genomics Platform"/>
            <consortium name="The Broad Institute Genome Sequencing Center for Infectious Disease"/>
            <person name="Wu L."/>
            <person name="Ma J."/>
        </authorList>
    </citation>
    <scope>NUCLEOTIDE SEQUENCE [LARGE SCALE GENOMIC DNA]</scope>
    <source>
        <strain evidence="1 2">JCM 12149</strain>
    </source>
</reference>
<protein>
    <submittedName>
        <fullName evidence="1">Uncharacterized protein</fullName>
    </submittedName>
</protein>
<evidence type="ECO:0000313" key="1">
    <source>
        <dbReference type="EMBL" id="GAA0447428.1"/>
    </source>
</evidence>
<organism evidence="1 2">
    <name type="scientific">Lentibacillus halophilus</name>
    <dbReference type="NCBI Taxonomy" id="295065"/>
    <lineage>
        <taxon>Bacteria</taxon>
        <taxon>Bacillati</taxon>
        <taxon>Bacillota</taxon>
        <taxon>Bacilli</taxon>
        <taxon>Bacillales</taxon>
        <taxon>Bacillaceae</taxon>
        <taxon>Lentibacillus</taxon>
    </lineage>
</organism>
<name>A0ABN0ZH11_9BACI</name>
<dbReference type="RefSeq" id="WP_343754078.1">
    <property type="nucleotide sequence ID" value="NZ_BAAADM010000055.1"/>
</dbReference>
<proteinExistence type="predicted"/>